<feature type="transmembrane region" description="Helical" evidence="1">
    <location>
        <begin position="186"/>
        <end position="205"/>
    </location>
</feature>
<dbReference type="Pfam" id="PF14023">
    <property type="entry name" value="Bestrophin-like"/>
    <property type="match status" value="1"/>
</dbReference>
<dbReference type="AlphaFoldDB" id="A0A3S3LX17"/>
<evidence type="ECO:0000256" key="1">
    <source>
        <dbReference type="SAM" id="Phobius"/>
    </source>
</evidence>
<dbReference type="InterPro" id="IPR025333">
    <property type="entry name" value="DUF4239"/>
</dbReference>
<feature type="transmembrane region" description="Helical" evidence="1">
    <location>
        <begin position="46"/>
        <end position="66"/>
    </location>
</feature>
<sequence length="256" mass="26551">MNALAYEHYTYAAVAVIGTLAAVWAVDHLLGRPAVAARTAPWRGVVAPFINVNAMLFGLTLAFIANDTWSARDRAMDAVFREADSLRSLLVLASALPEPARDAMAGAVRDYGTAAAGEFAQLRARAVAPAAATAADALLRRVADAGSGGAAGEVVQAEMLRQVMRLRDDRDLRVSLSRTHLNPLKWLGMAALGFLTILSIAAVHLGAPKAGMLATVLFALAAAPSAAIVLVQGNPFQEPAAISAVPILAAIEPGAP</sequence>
<feature type="transmembrane region" description="Helical" evidence="1">
    <location>
        <begin position="9"/>
        <end position="26"/>
    </location>
</feature>
<proteinExistence type="predicted"/>
<gene>
    <name evidence="2" type="ORF">EOW66_02550</name>
</gene>
<protein>
    <submittedName>
        <fullName evidence="2">DUF4239 domain-containing protein</fullName>
    </submittedName>
</protein>
<dbReference type="EMBL" id="SAVA01000001">
    <property type="protein sequence ID" value="RWR54961.1"/>
    <property type="molecule type" value="Genomic_DNA"/>
</dbReference>
<dbReference type="RefSeq" id="WP_128154565.1">
    <property type="nucleotide sequence ID" value="NZ_JBHSOM010000007.1"/>
</dbReference>
<keyword evidence="3" id="KW-1185">Reference proteome</keyword>
<reference evidence="2 3" key="2">
    <citation type="submission" date="2019-01" db="EMBL/GenBank/DDBJ databases">
        <title>Sinorhodobacter populi sp. nov. isolated from the symptomatic bark tissue of Populus euramericana canker.</title>
        <authorList>
            <person name="Xu G."/>
        </authorList>
    </citation>
    <scope>NUCLEOTIDE SEQUENCE [LARGE SCALE GENOMIC DNA]</scope>
    <source>
        <strain evidence="2 3">CGMCC 1.12963</strain>
    </source>
</reference>
<feature type="transmembrane region" description="Helical" evidence="1">
    <location>
        <begin position="211"/>
        <end position="231"/>
    </location>
</feature>
<evidence type="ECO:0000313" key="2">
    <source>
        <dbReference type="EMBL" id="RWR54961.1"/>
    </source>
</evidence>
<evidence type="ECO:0000313" key="3">
    <source>
        <dbReference type="Proteomes" id="UP000288071"/>
    </source>
</evidence>
<keyword evidence="1" id="KW-0812">Transmembrane</keyword>
<name>A0A3S3LX17_9RHOB</name>
<comment type="caution">
    <text evidence="2">The sequence shown here is derived from an EMBL/GenBank/DDBJ whole genome shotgun (WGS) entry which is preliminary data.</text>
</comment>
<dbReference type="Proteomes" id="UP000288071">
    <property type="component" value="Unassembled WGS sequence"/>
</dbReference>
<keyword evidence="1" id="KW-1133">Transmembrane helix</keyword>
<reference evidence="3" key="1">
    <citation type="submission" date="2019-01" db="EMBL/GenBank/DDBJ databases">
        <title>Sinorhodobacter populi sp. nov. isolated from the symptomatic bark tissue of Populus euramericana canker.</title>
        <authorList>
            <person name="Li Y."/>
        </authorList>
    </citation>
    <scope>NUCLEOTIDE SEQUENCE [LARGE SCALE GENOMIC DNA]</scope>
    <source>
        <strain evidence="3">CGMCC 1.12963</strain>
    </source>
</reference>
<keyword evidence="1" id="KW-0472">Membrane</keyword>
<accession>A0A3S3LX17</accession>
<organism evidence="2 3">
    <name type="scientific">Paenirhodobacter huangdaonensis</name>
    <dbReference type="NCBI Taxonomy" id="2501515"/>
    <lineage>
        <taxon>Bacteria</taxon>
        <taxon>Pseudomonadati</taxon>
        <taxon>Pseudomonadota</taxon>
        <taxon>Alphaproteobacteria</taxon>
        <taxon>Rhodobacterales</taxon>
        <taxon>Rhodobacter group</taxon>
        <taxon>Paenirhodobacter</taxon>
    </lineage>
</organism>